<dbReference type="PANTHER" id="PTHR34605:SF4">
    <property type="entry name" value="DNA ADENINE METHYLTRANSFERASE"/>
    <property type="match status" value="1"/>
</dbReference>
<evidence type="ECO:0008006" key="4">
    <source>
        <dbReference type="Google" id="ProtNLM"/>
    </source>
</evidence>
<dbReference type="SUPFAM" id="SSF56349">
    <property type="entry name" value="DNA breaking-rejoining enzymes"/>
    <property type="match status" value="1"/>
</dbReference>
<dbReference type="PANTHER" id="PTHR34605">
    <property type="entry name" value="PHAGE_INTEGRASE DOMAIN-CONTAINING PROTEIN"/>
    <property type="match status" value="1"/>
</dbReference>
<dbReference type="EMBL" id="CALNXK010000401">
    <property type="protein sequence ID" value="CAH3184815.1"/>
    <property type="molecule type" value="Genomic_DNA"/>
</dbReference>
<organism evidence="2 3">
    <name type="scientific">Porites lobata</name>
    <dbReference type="NCBI Taxonomy" id="104759"/>
    <lineage>
        <taxon>Eukaryota</taxon>
        <taxon>Metazoa</taxon>
        <taxon>Cnidaria</taxon>
        <taxon>Anthozoa</taxon>
        <taxon>Hexacorallia</taxon>
        <taxon>Scleractinia</taxon>
        <taxon>Fungiina</taxon>
        <taxon>Poritidae</taxon>
        <taxon>Porites</taxon>
    </lineage>
</organism>
<dbReference type="InterPro" id="IPR013762">
    <property type="entry name" value="Integrase-like_cat_sf"/>
</dbReference>
<sequence>LEVQWIPRTENEKADYISRLIDFDDWQITRDLFLSLEELWGPHTVDRFANYYTAKLPRFFSRFWNPGASGIDFFAQELSSENSAENLVPPVSLVARVIHYLSLQKAMATLVVPLWPSSSFWPLLTGKYRSLIKGCFTLNASQALTLLKYLKEINKFLLRCRTRKIALQLPFSPFVVHLFGLDQQLTSPAAMVLVHAALKWYHSFVPDDGPNPLDNACCKNLIECAKRTRSNPVHKKKPVDPAIIRSIIDRHGAEEASLKDLRIAAIRSLGFAGLFRFNELANIQQKHLTFCDGFVKIFVPRSKTDVYREGNYVYIAKLGNKYCPVAILRRYIEAANLDLSSHLPLFRPLTKNKSGHTLRNGKLSYTRCREISKYLRLL</sequence>
<feature type="non-terminal residue" evidence="2">
    <location>
        <position position="1"/>
    </location>
</feature>
<proteinExistence type="predicted"/>
<keyword evidence="1" id="KW-0233">DNA recombination</keyword>
<dbReference type="Proteomes" id="UP001159405">
    <property type="component" value="Unassembled WGS sequence"/>
</dbReference>
<evidence type="ECO:0000256" key="1">
    <source>
        <dbReference type="ARBA" id="ARBA00023172"/>
    </source>
</evidence>
<comment type="caution">
    <text evidence="2">The sequence shown here is derived from an EMBL/GenBank/DDBJ whole genome shotgun (WGS) entry which is preliminary data.</text>
</comment>
<gene>
    <name evidence="2" type="ORF">PLOB_00031648</name>
</gene>
<protein>
    <recommendedName>
        <fullName evidence="4">Integrase</fullName>
    </recommendedName>
</protein>
<accession>A0ABN8S3B6</accession>
<reference evidence="2 3" key="1">
    <citation type="submission" date="2022-05" db="EMBL/GenBank/DDBJ databases">
        <authorList>
            <consortium name="Genoscope - CEA"/>
            <person name="William W."/>
        </authorList>
    </citation>
    <scope>NUCLEOTIDE SEQUENCE [LARGE SCALE GENOMIC DNA]</scope>
</reference>
<keyword evidence="3" id="KW-1185">Reference proteome</keyword>
<evidence type="ECO:0000313" key="2">
    <source>
        <dbReference type="EMBL" id="CAH3184815.1"/>
    </source>
</evidence>
<evidence type="ECO:0000313" key="3">
    <source>
        <dbReference type="Proteomes" id="UP001159405"/>
    </source>
</evidence>
<dbReference type="InterPro" id="IPR052925">
    <property type="entry name" value="Phage_Integrase-like_Recomb"/>
</dbReference>
<name>A0ABN8S3B6_9CNID</name>
<dbReference type="Gene3D" id="1.10.443.10">
    <property type="entry name" value="Intergrase catalytic core"/>
    <property type="match status" value="1"/>
</dbReference>
<dbReference type="InterPro" id="IPR011010">
    <property type="entry name" value="DNA_brk_join_enz"/>
</dbReference>